<protein>
    <submittedName>
        <fullName evidence="6">O-methyl transferase B</fullName>
    </submittedName>
</protein>
<feature type="domain" description="O-methyltransferase C-terminal" evidence="5">
    <location>
        <begin position="161"/>
        <end position="359"/>
    </location>
</feature>
<dbReference type="GO" id="GO:0044550">
    <property type="term" value="P:secondary metabolite biosynthetic process"/>
    <property type="evidence" value="ECO:0007669"/>
    <property type="project" value="UniProtKB-ARBA"/>
</dbReference>
<sequence length="382" mass="42444">MEDALNQIKALAEGADDHARKALMVRLRDLMISLEDPDDTVERIALAPLEPFTAKTGVTLRIFHRLSASEAPLHVEALAEEAGADPVLLAGRLLRYWASVAMIAEFDTDTFTANTVTRVLASPKGESYVNLYYELIFPVMYELPAFLERTGHVNPTDQSHLPMQTAYGWEGDLFAYFKAFPAKAALFDMHMQVQRDLTTNWARLDALIQSKPARADEILFVDVGGGAGHQCQRFRERFPDLPGRMVLQDLPQVIQGARSIPGVENMGYNIFTPQPLKNAKFYYMRGVLHDFPDAKCKEILANLVAAMGPDSAILIDEMVLPDKNISWVATGMDLQMMANLGSQERTRSHWRKLLASVGLQVNEVILHGVDAYQGVTVATKAA</sequence>
<dbReference type="InterPro" id="IPR036390">
    <property type="entry name" value="WH_DNA-bd_sf"/>
</dbReference>
<evidence type="ECO:0000256" key="3">
    <source>
        <dbReference type="ARBA" id="ARBA00022691"/>
    </source>
</evidence>
<keyword evidence="2 6" id="KW-0808">Transferase</keyword>
<dbReference type="Proteomes" id="UP000247810">
    <property type="component" value="Unassembled WGS sequence"/>
</dbReference>
<evidence type="ECO:0000256" key="2">
    <source>
        <dbReference type="ARBA" id="ARBA00022679"/>
    </source>
</evidence>
<dbReference type="SUPFAM" id="SSF46785">
    <property type="entry name" value="Winged helix' DNA-binding domain"/>
    <property type="match status" value="1"/>
</dbReference>
<dbReference type="GO" id="GO:0008171">
    <property type="term" value="F:O-methyltransferase activity"/>
    <property type="evidence" value="ECO:0007669"/>
    <property type="project" value="InterPro"/>
</dbReference>
<dbReference type="PIRSF" id="PIRSF005739">
    <property type="entry name" value="O-mtase"/>
    <property type="match status" value="1"/>
</dbReference>
<gene>
    <name evidence="6" type="ORF">BO71DRAFT_390640</name>
</gene>
<keyword evidence="7" id="KW-1185">Reference proteome</keyword>
<organism evidence="6 7">
    <name type="scientific">Aspergillus ellipticus CBS 707.79</name>
    <dbReference type="NCBI Taxonomy" id="1448320"/>
    <lineage>
        <taxon>Eukaryota</taxon>
        <taxon>Fungi</taxon>
        <taxon>Dikarya</taxon>
        <taxon>Ascomycota</taxon>
        <taxon>Pezizomycotina</taxon>
        <taxon>Eurotiomycetes</taxon>
        <taxon>Eurotiomycetidae</taxon>
        <taxon>Eurotiales</taxon>
        <taxon>Aspergillaceae</taxon>
        <taxon>Aspergillus</taxon>
        <taxon>Aspergillus subgen. Circumdati</taxon>
    </lineage>
</organism>
<dbReference type="PROSITE" id="PS51683">
    <property type="entry name" value="SAM_OMT_II"/>
    <property type="match status" value="1"/>
</dbReference>
<dbReference type="PANTHER" id="PTHR43712">
    <property type="entry name" value="PUTATIVE (AFU_ORTHOLOGUE AFUA_4G14580)-RELATED"/>
    <property type="match status" value="1"/>
</dbReference>
<evidence type="ECO:0000256" key="1">
    <source>
        <dbReference type="ARBA" id="ARBA00022603"/>
    </source>
</evidence>
<keyword evidence="1" id="KW-0489">Methyltransferase</keyword>
<dbReference type="InterPro" id="IPR001077">
    <property type="entry name" value="COMT_C"/>
</dbReference>
<dbReference type="OrthoDB" id="2410195at2759"/>
<dbReference type="InterPro" id="IPR016461">
    <property type="entry name" value="COMT-like"/>
</dbReference>
<name>A0A319CWB4_9EURO</name>
<accession>A0A319CWB4</accession>
<evidence type="ECO:0000313" key="6">
    <source>
        <dbReference type="EMBL" id="PYH88929.1"/>
    </source>
</evidence>
<dbReference type="InterPro" id="IPR029063">
    <property type="entry name" value="SAM-dependent_MTases_sf"/>
</dbReference>
<evidence type="ECO:0000259" key="5">
    <source>
        <dbReference type="Pfam" id="PF00891"/>
    </source>
</evidence>
<dbReference type="InterPro" id="IPR036388">
    <property type="entry name" value="WH-like_DNA-bd_sf"/>
</dbReference>
<dbReference type="Pfam" id="PF00891">
    <property type="entry name" value="Methyltransf_2"/>
    <property type="match status" value="1"/>
</dbReference>
<dbReference type="AlphaFoldDB" id="A0A319CWB4"/>
<keyword evidence="3" id="KW-0949">S-adenosyl-L-methionine</keyword>
<dbReference type="SUPFAM" id="SSF53335">
    <property type="entry name" value="S-adenosyl-L-methionine-dependent methyltransferases"/>
    <property type="match status" value="1"/>
</dbReference>
<reference evidence="6 7" key="1">
    <citation type="submission" date="2018-02" db="EMBL/GenBank/DDBJ databases">
        <title>The genomes of Aspergillus section Nigri reveals drivers in fungal speciation.</title>
        <authorList>
            <consortium name="DOE Joint Genome Institute"/>
            <person name="Vesth T.C."/>
            <person name="Nybo J."/>
            <person name="Theobald S."/>
            <person name="Brandl J."/>
            <person name="Frisvad J.C."/>
            <person name="Nielsen K.F."/>
            <person name="Lyhne E.K."/>
            <person name="Kogle M.E."/>
            <person name="Kuo A."/>
            <person name="Riley R."/>
            <person name="Clum A."/>
            <person name="Nolan M."/>
            <person name="Lipzen A."/>
            <person name="Salamov A."/>
            <person name="Henrissat B."/>
            <person name="Wiebenga A."/>
            <person name="De vries R.P."/>
            <person name="Grigoriev I.V."/>
            <person name="Mortensen U.H."/>
            <person name="Andersen M.R."/>
            <person name="Baker S.E."/>
        </authorList>
    </citation>
    <scope>NUCLEOTIDE SEQUENCE [LARGE SCALE GENOMIC DNA]</scope>
    <source>
        <strain evidence="6 7">CBS 707.79</strain>
    </source>
</reference>
<dbReference type="VEuPathDB" id="FungiDB:BO71DRAFT_390640"/>
<dbReference type="GO" id="GO:0032259">
    <property type="term" value="P:methylation"/>
    <property type="evidence" value="ECO:0007669"/>
    <property type="project" value="UniProtKB-KW"/>
</dbReference>
<dbReference type="PANTHER" id="PTHR43712:SF1">
    <property type="entry name" value="HYPOTHETICAL O-METHYLTRANSFERASE (EUROFUNG)-RELATED"/>
    <property type="match status" value="1"/>
</dbReference>
<evidence type="ECO:0000256" key="4">
    <source>
        <dbReference type="PIRSR" id="PIRSR005739-1"/>
    </source>
</evidence>
<dbReference type="Gene3D" id="3.40.50.150">
    <property type="entry name" value="Vaccinia Virus protein VP39"/>
    <property type="match status" value="1"/>
</dbReference>
<evidence type="ECO:0000313" key="7">
    <source>
        <dbReference type="Proteomes" id="UP000247810"/>
    </source>
</evidence>
<dbReference type="Gene3D" id="1.10.10.10">
    <property type="entry name" value="Winged helix-like DNA-binding domain superfamily/Winged helix DNA-binding domain"/>
    <property type="match status" value="1"/>
</dbReference>
<feature type="active site" description="Proton acceptor" evidence="4">
    <location>
        <position position="289"/>
    </location>
</feature>
<proteinExistence type="predicted"/>
<dbReference type="EMBL" id="KZ826057">
    <property type="protein sequence ID" value="PYH88929.1"/>
    <property type="molecule type" value="Genomic_DNA"/>
</dbReference>